<feature type="compositionally biased region" description="Low complexity" evidence="1">
    <location>
        <begin position="51"/>
        <end position="62"/>
    </location>
</feature>
<sequence>MLRTLIGLTALATLVACSGGDNGQTGPDEFAVLPTRPLTIPETNALPVPTPGGTNPTDPNPTGQAIAALGGTQSGVTGAIPASDGALVAQAGRYGTEANVRVAAATEEARLRGRGRVRYSRAQSAQAIDPYAETQRYRAAGVAVPTVPPQN</sequence>
<evidence type="ECO:0000313" key="4">
    <source>
        <dbReference type="Proteomes" id="UP000183987"/>
    </source>
</evidence>
<dbReference type="EMBL" id="FQUE01000008">
    <property type="protein sequence ID" value="SHF56660.1"/>
    <property type="molecule type" value="Genomic_DNA"/>
</dbReference>
<evidence type="ECO:0000313" key="3">
    <source>
        <dbReference type="EMBL" id="SHF56660.1"/>
    </source>
</evidence>
<dbReference type="OrthoDB" id="7876689at2"/>
<dbReference type="AlphaFoldDB" id="A0A1M5CPM0"/>
<dbReference type="STRING" id="366533.SAMN05444339_10840"/>
<keyword evidence="4" id="KW-1185">Reference proteome</keyword>
<gene>
    <name evidence="3" type="ORF">SAMN05444339_10840</name>
</gene>
<organism evidence="3 4">
    <name type="scientific">Loktanella atrilutea</name>
    <dbReference type="NCBI Taxonomy" id="366533"/>
    <lineage>
        <taxon>Bacteria</taxon>
        <taxon>Pseudomonadati</taxon>
        <taxon>Pseudomonadota</taxon>
        <taxon>Alphaproteobacteria</taxon>
        <taxon>Rhodobacterales</taxon>
        <taxon>Roseobacteraceae</taxon>
        <taxon>Loktanella</taxon>
    </lineage>
</organism>
<protein>
    <submittedName>
        <fullName evidence="3">Beta-barrel assembly machine subunit BamF</fullName>
    </submittedName>
</protein>
<evidence type="ECO:0000256" key="1">
    <source>
        <dbReference type="SAM" id="MobiDB-lite"/>
    </source>
</evidence>
<proteinExistence type="predicted"/>
<reference evidence="4" key="1">
    <citation type="submission" date="2016-11" db="EMBL/GenBank/DDBJ databases">
        <authorList>
            <person name="Varghese N."/>
            <person name="Submissions S."/>
        </authorList>
    </citation>
    <scope>NUCLEOTIDE SEQUENCE [LARGE SCALE GENOMIC DNA]</scope>
    <source>
        <strain evidence="4">DSM 29326</strain>
    </source>
</reference>
<accession>A0A1M5CPM0</accession>
<name>A0A1M5CPM0_LOKAT</name>
<dbReference type="Proteomes" id="UP000183987">
    <property type="component" value="Unassembled WGS sequence"/>
</dbReference>
<dbReference type="PROSITE" id="PS51257">
    <property type="entry name" value="PROKAR_LIPOPROTEIN"/>
    <property type="match status" value="1"/>
</dbReference>
<feature type="signal peptide" evidence="2">
    <location>
        <begin position="1"/>
        <end position="23"/>
    </location>
</feature>
<dbReference type="RefSeq" id="WP_072858090.1">
    <property type="nucleotide sequence ID" value="NZ_FQUE01000008.1"/>
</dbReference>
<feature type="chain" id="PRO_5012183448" evidence="2">
    <location>
        <begin position="24"/>
        <end position="151"/>
    </location>
</feature>
<keyword evidence="2" id="KW-0732">Signal</keyword>
<dbReference type="Pfam" id="PF11233">
    <property type="entry name" value="DUF3035"/>
    <property type="match status" value="1"/>
</dbReference>
<feature type="region of interest" description="Disordered" evidence="1">
    <location>
        <begin position="42"/>
        <end position="62"/>
    </location>
</feature>
<evidence type="ECO:0000256" key="2">
    <source>
        <dbReference type="SAM" id="SignalP"/>
    </source>
</evidence>
<dbReference type="InterPro" id="IPR021395">
    <property type="entry name" value="DUF3035"/>
</dbReference>